<keyword evidence="1" id="KW-0496">Mitochondrion</keyword>
<reference evidence="1" key="1">
    <citation type="journal article" date="2015" name="Genome Biol. Evol.">
        <title>Organellar Genomes of White Spruce (Picea glauca): Assembly and Annotation.</title>
        <authorList>
            <person name="Jackman S.D."/>
            <person name="Warren R.L."/>
            <person name="Gibb E.A."/>
            <person name="Vandervalk B.P."/>
            <person name="Mohamadi H."/>
            <person name="Chu J."/>
            <person name="Raymond A."/>
            <person name="Pleasance S."/>
            <person name="Coope R."/>
            <person name="Wildung M.R."/>
            <person name="Ritland C.E."/>
            <person name="Bousquet J."/>
            <person name="Jones S.J."/>
            <person name="Bohlmann J."/>
            <person name="Birol I."/>
        </authorList>
    </citation>
    <scope>NUCLEOTIDE SEQUENCE [LARGE SCALE GENOMIC DNA]</scope>
    <source>
        <tissue evidence="1">Flushing bud</tissue>
    </source>
</reference>
<gene>
    <name evidence="1" type="ORF">ABT39_MTgene3100</name>
</gene>
<sequence length="34" mass="3976">MLVIMGKQLDLELHLRAMELKWVQLIQSNQLLLG</sequence>
<geneLocation type="mitochondrion" evidence="1"/>
<comment type="caution">
    <text evidence="1">The sequence shown here is derived from an EMBL/GenBank/DDBJ whole genome shotgun (WGS) entry which is preliminary data.</text>
</comment>
<protein>
    <submittedName>
        <fullName evidence="1">Uncharacterized protein</fullName>
    </submittedName>
</protein>
<evidence type="ECO:0000313" key="1">
    <source>
        <dbReference type="EMBL" id="KUM49873.1"/>
    </source>
</evidence>
<proteinExistence type="predicted"/>
<dbReference type="AlphaFoldDB" id="A0A101M2T3"/>
<accession>A0A101M2T3</accession>
<name>A0A101M2T3_PICGL</name>
<organism evidence="1">
    <name type="scientific">Picea glauca</name>
    <name type="common">White spruce</name>
    <name type="synonym">Pinus glauca</name>
    <dbReference type="NCBI Taxonomy" id="3330"/>
    <lineage>
        <taxon>Eukaryota</taxon>
        <taxon>Viridiplantae</taxon>
        <taxon>Streptophyta</taxon>
        <taxon>Embryophyta</taxon>
        <taxon>Tracheophyta</taxon>
        <taxon>Spermatophyta</taxon>
        <taxon>Pinopsida</taxon>
        <taxon>Pinidae</taxon>
        <taxon>Conifers I</taxon>
        <taxon>Pinales</taxon>
        <taxon>Pinaceae</taxon>
        <taxon>Picea</taxon>
    </lineage>
</organism>
<dbReference type="EMBL" id="LKAM01000002">
    <property type="protein sequence ID" value="KUM49873.1"/>
    <property type="molecule type" value="Genomic_DNA"/>
</dbReference>